<protein>
    <recommendedName>
        <fullName evidence="11">Laccase</fullName>
    </recommendedName>
</protein>
<comment type="caution">
    <text evidence="9">The sequence shown here is derived from an EMBL/GenBank/DDBJ whole genome shotgun (WGS) entry which is preliminary data.</text>
</comment>
<dbReference type="GO" id="GO:0016491">
    <property type="term" value="F:oxidoreductase activity"/>
    <property type="evidence" value="ECO:0007669"/>
    <property type="project" value="UniProtKB-KW"/>
</dbReference>
<accession>A0A397HZI3</accession>
<dbReference type="EMBL" id="PQFF01000275">
    <property type="protein sequence ID" value="RHZ67408.1"/>
    <property type="molecule type" value="Genomic_DNA"/>
</dbReference>
<dbReference type="STRING" id="1348612.A0A397HZI3"/>
<dbReference type="InterPro" id="IPR001117">
    <property type="entry name" value="Cu-oxidase_2nd"/>
</dbReference>
<evidence type="ECO:0000313" key="9">
    <source>
        <dbReference type="EMBL" id="RHZ67408.1"/>
    </source>
</evidence>
<feature type="domain" description="Plastocyanin-like" evidence="8">
    <location>
        <begin position="45"/>
        <end position="156"/>
    </location>
</feature>
<dbReference type="InterPro" id="IPR045087">
    <property type="entry name" value="Cu-oxidase_fam"/>
</dbReference>
<dbReference type="FunFam" id="2.60.40.420:FF:000045">
    <property type="entry name" value="Laccase 2"/>
    <property type="match status" value="1"/>
</dbReference>
<dbReference type="Gene3D" id="2.60.40.420">
    <property type="entry name" value="Cupredoxins - blue copper proteins"/>
    <property type="match status" value="3"/>
</dbReference>
<name>A0A397HZI3_9GLOM</name>
<reference evidence="9 10" key="1">
    <citation type="submission" date="2018-08" db="EMBL/GenBank/DDBJ databases">
        <title>Genome and evolution of the arbuscular mycorrhizal fungus Diversispora epigaea (formerly Glomus versiforme) and its bacterial endosymbionts.</title>
        <authorList>
            <person name="Sun X."/>
            <person name="Fei Z."/>
            <person name="Harrison M."/>
        </authorList>
    </citation>
    <scope>NUCLEOTIDE SEQUENCE [LARGE SCALE GENOMIC DNA]</scope>
    <source>
        <strain evidence="9 10">IT104</strain>
    </source>
</reference>
<evidence type="ECO:0000313" key="10">
    <source>
        <dbReference type="Proteomes" id="UP000266861"/>
    </source>
</evidence>
<dbReference type="PANTHER" id="PTHR11709:SF511">
    <property type="entry name" value="LACCASE"/>
    <property type="match status" value="1"/>
</dbReference>
<sequence>MNSLSPIIVLIVINLLFVIVPLFTNDVGVTAEPKVYEYKFHLSKIELAPDGFKKLVSAVNGQYPGPPIQVCKGDRVIVHVENCLGEPTSMHWHGIFQYNTPWYDGVVGQTQHVIPDKCTFTYDFKVDHQSGSYWYHSHHRGQYMDGVLGPLIVYDDDDFDKKTYGYDEDMIVLITDWYHDHSANLFKWYMSPESKGAEPVPDNALINGKNNYNCDWAPKGSECVCDSELAKFVFKKDCKYRMRIINTSGLSSFTFSIDDHDMKVIEVEGAKTKPYKIKQLSLSVAQRYSVIVDANQPCSNYWMRIKFQKSYHHHKLAMDNKAIISYEGASHEYPTSSPCTDKVEKYLEFYLKPLVPCVPPKCDKLLVFDVEFKKDSKGITRSYVNGSSYIADEEYPTLKKVYDGVHEFSRCENIYQLHKKGEVIDVVFINKDYREHPFHLHGHSFWILGWGKDDGKFESWYKKLNTFDPIQRDTSTLPEYGWIWLRFTADNPGIWGCHCHIEWHLGAGLLVQFLELPKDLKEMEAPKSWWDLFPK</sequence>
<evidence type="ECO:0008006" key="11">
    <source>
        <dbReference type="Google" id="ProtNLM"/>
    </source>
</evidence>
<keyword evidence="4" id="KW-0186">Copper</keyword>
<feature type="domain" description="Plastocyanin-like" evidence="6">
    <location>
        <begin position="168"/>
        <end position="329"/>
    </location>
</feature>
<dbReference type="Pfam" id="PF07732">
    <property type="entry name" value="Cu-oxidase_3"/>
    <property type="match status" value="1"/>
</dbReference>
<dbReference type="SUPFAM" id="SSF49503">
    <property type="entry name" value="Cupredoxins"/>
    <property type="match status" value="3"/>
</dbReference>
<dbReference type="AlphaFoldDB" id="A0A397HZI3"/>
<keyword evidence="3" id="KW-0560">Oxidoreductase</keyword>
<dbReference type="InterPro" id="IPR008972">
    <property type="entry name" value="Cupredoxin"/>
</dbReference>
<keyword evidence="5" id="KW-1133">Transmembrane helix</keyword>
<evidence type="ECO:0000259" key="6">
    <source>
        <dbReference type="Pfam" id="PF00394"/>
    </source>
</evidence>
<dbReference type="OrthoDB" id="2121828at2759"/>
<comment type="similarity">
    <text evidence="1">Belongs to the multicopper oxidase family.</text>
</comment>
<dbReference type="Pfam" id="PF00394">
    <property type="entry name" value="Cu-oxidase"/>
    <property type="match status" value="1"/>
</dbReference>
<evidence type="ECO:0000256" key="1">
    <source>
        <dbReference type="ARBA" id="ARBA00010609"/>
    </source>
</evidence>
<evidence type="ECO:0000256" key="2">
    <source>
        <dbReference type="ARBA" id="ARBA00022723"/>
    </source>
</evidence>
<organism evidence="9 10">
    <name type="scientific">Diversispora epigaea</name>
    <dbReference type="NCBI Taxonomy" id="1348612"/>
    <lineage>
        <taxon>Eukaryota</taxon>
        <taxon>Fungi</taxon>
        <taxon>Fungi incertae sedis</taxon>
        <taxon>Mucoromycota</taxon>
        <taxon>Glomeromycotina</taxon>
        <taxon>Glomeromycetes</taxon>
        <taxon>Diversisporales</taxon>
        <taxon>Diversisporaceae</taxon>
        <taxon>Diversispora</taxon>
    </lineage>
</organism>
<dbReference type="Proteomes" id="UP000266861">
    <property type="component" value="Unassembled WGS sequence"/>
</dbReference>
<evidence type="ECO:0000256" key="3">
    <source>
        <dbReference type="ARBA" id="ARBA00023002"/>
    </source>
</evidence>
<evidence type="ECO:0000256" key="4">
    <source>
        <dbReference type="ARBA" id="ARBA00023008"/>
    </source>
</evidence>
<dbReference type="InterPro" id="IPR011707">
    <property type="entry name" value="Cu-oxidase-like_N"/>
</dbReference>
<dbReference type="Pfam" id="PF07731">
    <property type="entry name" value="Cu-oxidase_2"/>
    <property type="match status" value="1"/>
</dbReference>
<dbReference type="InterPro" id="IPR011706">
    <property type="entry name" value="Cu-oxidase_C"/>
</dbReference>
<dbReference type="PROSITE" id="PS00080">
    <property type="entry name" value="MULTICOPPER_OXIDASE2"/>
    <property type="match status" value="1"/>
</dbReference>
<feature type="domain" description="Plastocyanin-like" evidence="7">
    <location>
        <begin position="403"/>
        <end position="518"/>
    </location>
</feature>
<dbReference type="PANTHER" id="PTHR11709">
    <property type="entry name" value="MULTI-COPPER OXIDASE"/>
    <property type="match status" value="1"/>
</dbReference>
<keyword evidence="5" id="KW-0812">Transmembrane</keyword>
<evidence type="ECO:0000259" key="7">
    <source>
        <dbReference type="Pfam" id="PF07731"/>
    </source>
</evidence>
<feature type="transmembrane region" description="Helical" evidence="5">
    <location>
        <begin position="7"/>
        <end position="24"/>
    </location>
</feature>
<keyword evidence="5" id="KW-0472">Membrane</keyword>
<gene>
    <name evidence="9" type="ORF">Glove_301g23</name>
</gene>
<dbReference type="InterPro" id="IPR002355">
    <property type="entry name" value="Cu_oxidase_Cu_BS"/>
</dbReference>
<proteinExistence type="inferred from homology"/>
<keyword evidence="2" id="KW-0479">Metal-binding</keyword>
<keyword evidence="10" id="KW-1185">Reference proteome</keyword>
<evidence type="ECO:0000256" key="5">
    <source>
        <dbReference type="SAM" id="Phobius"/>
    </source>
</evidence>
<dbReference type="GO" id="GO:0005507">
    <property type="term" value="F:copper ion binding"/>
    <property type="evidence" value="ECO:0007669"/>
    <property type="project" value="InterPro"/>
</dbReference>
<evidence type="ECO:0000259" key="8">
    <source>
        <dbReference type="Pfam" id="PF07732"/>
    </source>
</evidence>